<dbReference type="Gene3D" id="3.30.9.10">
    <property type="entry name" value="D-Amino Acid Oxidase, subunit A, domain 2"/>
    <property type="match status" value="1"/>
</dbReference>
<dbReference type="InterPro" id="IPR002938">
    <property type="entry name" value="FAD-bd"/>
</dbReference>
<dbReference type="InterPro" id="IPR050641">
    <property type="entry name" value="RIFMO-like"/>
</dbReference>
<evidence type="ECO:0000313" key="6">
    <source>
        <dbReference type="Proteomes" id="UP001174934"/>
    </source>
</evidence>
<feature type="domain" description="FAD-binding" evidence="4">
    <location>
        <begin position="9"/>
        <end position="387"/>
    </location>
</feature>
<dbReference type="PANTHER" id="PTHR43004">
    <property type="entry name" value="TRK SYSTEM POTASSIUM UPTAKE PROTEIN"/>
    <property type="match status" value="1"/>
</dbReference>
<evidence type="ECO:0000256" key="3">
    <source>
        <dbReference type="ARBA" id="ARBA00023002"/>
    </source>
</evidence>
<organism evidence="5 6">
    <name type="scientific">Bombardia bombarda</name>
    <dbReference type="NCBI Taxonomy" id="252184"/>
    <lineage>
        <taxon>Eukaryota</taxon>
        <taxon>Fungi</taxon>
        <taxon>Dikarya</taxon>
        <taxon>Ascomycota</taxon>
        <taxon>Pezizomycotina</taxon>
        <taxon>Sordariomycetes</taxon>
        <taxon>Sordariomycetidae</taxon>
        <taxon>Sordariales</taxon>
        <taxon>Lasiosphaeriaceae</taxon>
        <taxon>Bombardia</taxon>
    </lineage>
</organism>
<dbReference type="SUPFAM" id="SSF51905">
    <property type="entry name" value="FAD/NAD(P)-binding domain"/>
    <property type="match status" value="1"/>
</dbReference>
<gene>
    <name evidence="5" type="ORF">B0T17DRAFT_540466</name>
</gene>
<sequence>MADRRVEVETEFLIVGAGPAGASLSCFLVQHGLKGIMISSAHGTADTPRAHLTNLGSMEALRDIGLEQKATQAANPHTVLRHVRWCNSLAGDEFTRVYVGGTSPLRERDYEGASPCRHIDLGQDSLEPILVQHATTHGFRMRFDTALVDFEEVEVSDSNNRPGKRIMATVQDKLSGHQYRIQTKYLFGADGGRSVVVSKLGLPLVVKGGNNIMISVYTKADLSHLTHLQDTMLHWVMQPGRPGVASFGTMAIARMIKPWNEWLFAFVPDPSFDYKTNKPSEEEYIKRVKELIGDDNTPVEITATSHWYINETYAKTYSNGSGNVFCLGDAVHRHPPMNGLGSNTCIQDAYNLAWKLALVERGVAHPSLLETYSAERQPVGERIVTRANNAYRINTGMWEAFGTAGPAEVGARAMAELQSPSAEGVARRARVREATMQMYGEFNGLGIEMGQRYGGRGVYVEDETEPFTVSERTASNPVLYYDPGTYPGCRLPHVWLNKAATVSRRENISTIDLAGNRDFSLFTGHGGDAWKEAAEKVGKEVGVKINAYSIGFRQDWEDVYQAWPVLRGVEESGAVLVRPDRIVAWRAQKALVGDVKGVSACEEKLNKVMKAILGY</sequence>
<dbReference type="InterPro" id="IPR036188">
    <property type="entry name" value="FAD/NAD-bd_sf"/>
</dbReference>
<evidence type="ECO:0000259" key="4">
    <source>
        <dbReference type="Pfam" id="PF01494"/>
    </source>
</evidence>
<dbReference type="Proteomes" id="UP001174934">
    <property type="component" value="Unassembled WGS sequence"/>
</dbReference>
<reference evidence="5" key="1">
    <citation type="submission" date="2023-06" db="EMBL/GenBank/DDBJ databases">
        <title>Genome-scale phylogeny and comparative genomics of the fungal order Sordariales.</title>
        <authorList>
            <consortium name="Lawrence Berkeley National Laboratory"/>
            <person name="Hensen N."/>
            <person name="Bonometti L."/>
            <person name="Westerberg I."/>
            <person name="Brannstrom I.O."/>
            <person name="Guillou S."/>
            <person name="Cros-Aarteil S."/>
            <person name="Calhoun S."/>
            <person name="Haridas S."/>
            <person name="Kuo A."/>
            <person name="Mondo S."/>
            <person name="Pangilinan J."/>
            <person name="Riley R."/>
            <person name="LaButti K."/>
            <person name="Andreopoulos B."/>
            <person name="Lipzen A."/>
            <person name="Chen C."/>
            <person name="Yanf M."/>
            <person name="Daum C."/>
            <person name="Ng V."/>
            <person name="Clum A."/>
            <person name="Steindorff A."/>
            <person name="Ohm R."/>
            <person name="Martin F."/>
            <person name="Silar P."/>
            <person name="Natvig D."/>
            <person name="Lalanne C."/>
            <person name="Gautier V."/>
            <person name="Ament-velasquez S.L."/>
            <person name="Kruys A."/>
            <person name="Hutchinson M.I."/>
            <person name="Powell A.J."/>
            <person name="Barry K."/>
            <person name="Miller A.N."/>
            <person name="Grigoriev I.V."/>
            <person name="Debuchy R."/>
            <person name="Gladieux P."/>
            <person name="Thoren M.H."/>
            <person name="Johannesson H."/>
        </authorList>
    </citation>
    <scope>NUCLEOTIDE SEQUENCE</scope>
    <source>
        <strain evidence="5">SMH3391-2</strain>
    </source>
</reference>
<dbReference type="PRINTS" id="PR00420">
    <property type="entry name" value="RNGMNOXGNASE"/>
</dbReference>
<name>A0AA39WGD5_9PEZI</name>
<evidence type="ECO:0000313" key="5">
    <source>
        <dbReference type="EMBL" id="KAK0614892.1"/>
    </source>
</evidence>
<keyword evidence="2" id="KW-0274">FAD</keyword>
<comment type="caution">
    <text evidence="5">The sequence shown here is derived from an EMBL/GenBank/DDBJ whole genome shotgun (WGS) entry which is preliminary data.</text>
</comment>
<dbReference type="EMBL" id="JAULSR010000007">
    <property type="protein sequence ID" value="KAK0614892.1"/>
    <property type="molecule type" value="Genomic_DNA"/>
</dbReference>
<dbReference type="GO" id="GO:0016709">
    <property type="term" value="F:oxidoreductase activity, acting on paired donors, with incorporation or reduction of molecular oxygen, NAD(P)H as one donor, and incorporation of one atom of oxygen"/>
    <property type="evidence" value="ECO:0007669"/>
    <property type="project" value="UniProtKB-ARBA"/>
</dbReference>
<accession>A0AA39WGD5</accession>
<dbReference type="Gene3D" id="3.40.30.120">
    <property type="match status" value="1"/>
</dbReference>
<evidence type="ECO:0000256" key="2">
    <source>
        <dbReference type="ARBA" id="ARBA00022827"/>
    </source>
</evidence>
<dbReference type="GO" id="GO:0071949">
    <property type="term" value="F:FAD binding"/>
    <property type="evidence" value="ECO:0007669"/>
    <property type="project" value="InterPro"/>
</dbReference>
<protein>
    <submittedName>
        <fullName evidence="5">2,4-dichlorophenol 6-monooxygenase</fullName>
    </submittedName>
</protein>
<dbReference type="Pfam" id="PF01494">
    <property type="entry name" value="FAD_binding_3"/>
    <property type="match status" value="1"/>
</dbReference>
<evidence type="ECO:0000256" key="1">
    <source>
        <dbReference type="ARBA" id="ARBA00022630"/>
    </source>
</evidence>
<dbReference type="AlphaFoldDB" id="A0AA39WGD5"/>
<keyword evidence="1" id="KW-0285">Flavoprotein</keyword>
<keyword evidence="3" id="KW-0560">Oxidoreductase</keyword>
<dbReference type="PANTHER" id="PTHR43004:SF8">
    <property type="entry name" value="FAD-BINDING DOMAIN-CONTAINING PROTEIN-RELATED"/>
    <property type="match status" value="1"/>
</dbReference>
<dbReference type="Gene3D" id="3.50.50.60">
    <property type="entry name" value="FAD/NAD(P)-binding domain"/>
    <property type="match status" value="1"/>
</dbReference>
<dbReference type="Pfam" id="PF21274">
    <property type="entry name" value="Rng_hyd_C"/>
    <property type="match status" value="1"/>
</dbReference>
<dbReference type="PROSITE" id="PS51257">
    <property type="entry name" value="PROKAR_LIPOPROTEIN"/>
    <property type="match status" value="1"/>
</dbReference>
<proteinExistence type="predicted"/>
<keyword evidence="6" id="KW-1185">Reference proteome</keyword>